<evidence type="ECO:0000313" key="2">
    <source>
        <dbReference type="EMBL" id="NEB83971.1"/>
    </source>
</evidence>
<dbReference type="EMBL" id="JAAGMK010000180">
    <property type="protein sequence ID" value="NEB83971.1"/>
    <property type="molecule type" value="Genomic_DNA"/>
</dbReference>
<evidence type="ECO:0000256" key="1">
    <source>
        <dbReference type="SAM" id="MobiDB-lite"/>
    </source>
</evidence>
<gene>
    <name evidence="2" type="ORF">G3I43_07230</name>
</gene>
<dbReference type="AlphaFoldDB" id="A0A6G3SM26"/>
<feature type="region of interest" description="Disordered" evidence="1">
    <location>
        <begin position="1"/>
        <end position="22"/>
    </location>
</feature>
<sequence>MTTPVDPPVDPTDPVEPEPPEPTVTVTVFALPREDVLSYLGPSWPPTPGSTVVRIDPAVGVTDGGVSVYETPGRPGITWWLIDGVIPPQGAWVGGDVLAALIPGAVAELIPEPEPGVPPGGGAWSVSSTE</sequence>
<proteinExistence type="predicted"/>
<protein>
    <submittedName>
        <fullName evidence="2">Uncharacterized protein</fullName>
    </submittedName>
</protein>
<feature type="compositionally biased region" description="Pro residues" evidence="1">
    <location>
        <begin position="1"/>
        <end position="11"/>
    </location>
</feature>
<name>A0A6G3SM26_STRAQ</name>
<dbReference type="RefSeq" id="WP_164256943.1">
    <property type="nucleotide sequence ID" value="NZ_JAAGMK010000180.1"/>
</dbReference>
<comment type="caution">
    <text evidence="2">The sequence shown here is derived from an EMBL/GenBank/DDBJ whole genome shotgun (WGS) entry which is preliminary data.</text>
</comment>
<accession>A0A6G3SM26</accession>
<reference evidence="2" key="1">
    <citation type="submission" date="2020-01" db="EMBL/GenBank/DDBJ databases">
        <title>Insect and environment-associated Actinomycetes.</title>
        <authorList>
            <person name="Currrie C."/>
            <person name="Chevrette M."/>
            <person name="Carlson C."/>
            <person name="Stubbendieck R."/>
            <person name="Wendt-Pienkowski E."/>
        </authorList>
    </citation>
    <scope>NUCLEOTIDE SEQUENCE</scope>
    <source>
        <strain evidence="2">SID505</strain>
    </source>
</reference>
<organism evidence="2">
    <name type="scientific">Streptomyces anulatus</name>
    <name type="common">Streptomyces chrysomallus</name>
    <dbReference type="NCBI Taxonomy" id="1892"/>
    <lineage>
        <taxon>Bacteria</taxon>
        <taxon>Bacillati</taxon>
        <taxon>Actinomycetota</taxon>
        <taxon>Actinomycetes</taxon>
        <taxon>Kitasatosporales</taxon>
        <taxon>Streptomycetaceae</taxon>
        <taxon>Streptomyces</taxon>
    </lineage>
</organism>